<dbReference type="PANTHER" id="PTHR35098">
    <property type="entry name" value="EXPRESSED PROTEIN"/>
    <property type="match status" value="1"/>
</dbReference>
<dbReference type="GO" id="GO:0009408">
    <property type="term" value="P:response to heat"/>
    <property type="evidence" value="ECO:0007669"/>
    <property type="project" value="InterPro"/>
</dbReference>
<dbReference type="InterPro" id="IPR040294">
    <property type="entry name" value="Nodulin-rel_1/2"/>
</dbReference>
<reference evidence="2" key="1">
    <citation type="journal article" date="2018" name="Nat. Genet.">
        <title>Extensive intraspecific gene order and gene structural variations between Mo17 and other maize genomes.</title>
        <authorList>
            <person name="Sun S."/>
            <person name="Zhou Y."/>
            <person name="Chen J."/>
            <person name="Shi J."/>
            <person name="Zhao H."/>
            <person name="Zhao H."/>
            <person name="Song W."/>
            <person name="Zhang M."/>
            <person name="Cui Y."/>
            <person name="Dong X."/>
            <person name="Liu H."/>
            <person name="Ma X."/>
            <person name="Jiao Y."/>
            <person name="Wang B."/>
            <person name="Wei X."/>
            <person name="Stein J.C."/>
            <person name="Glaubitz J.C."/>
            <person name="Lu F."/>
            <person name="Yu G."/>
            <person name="Liang C."/>
            <person name="Fengler K."/>
            <person name="Li B."/>
            <person name="Rafalski A."/>
            <person name="Schnable P.S."/>
            <person name="Ware D.H."/>
            <person name="Buckler E.S."/>
            <person name="Lai J."/>
        </authorList>
    </citation>
    <scope>NUCLEOTIDE SEQUENCE [LARGE SCALE GENOMIC DNA]</scope>
    <source>
        <tissue evidence="2">Seedling</tissue>
    </source>
</reference>
<dbReference type="PANTHER" id="PTHR35098:SF1">
    <property type="entry name" value="NODULIN-RELATED PROTEIN 2"/>
    <property type="match status" value="1"/>
</dbReference>
<proteinExistence type="predicted"/>
<protein>
    <recommendedName>
        <fullName evidence="3">Nodulin-related protein 1</fullName>
    </recommendedName>
</protein>
<organism evidence="2">
    <name type="scientific">Zea mays</name>
    <name type="common">Maize</name>
    <dbReference type="NCBI Taxonomy" id="4577"/>
    <lineage>
        <taxon>Eukaryota</taxon>
        <taxon>Viridiplantae</taxon>
        <taxon>Streptophyta</taxon>
        <taxon>Embryophyta</taxon>
        <taxon>Tracheophyta</taxon>
        <taxon>Spermatophyta</taxon>
        <taxon>Magnoliopsida</taxon>
        <taxon>Liliopsida</taxon>
        <taxon>Poales</taxon>
        <taxon>Poaceae</taxon>
        <taxon>PACMAD clade</taxon>
        <taxon>Panicoideae</taxon>
        <taxon>Andropogonodae</taxon>
        <taxon>Andropogoneae</taxon>
        <taxon>Tripsacinae</taxon>
        <taxon>Zea</taxon>
    </lineage>
</organism>
<dbReference type="AlphaFoldDB" id="A0A3L6DS82"/>
<accession>A0A3L6DS82</accession>
<feature type="region of interest" description="Disordered" evidence="1">
    <location>
        <begin position="77"/>
        <end position="167"/>
    </location>
</feature>
<dbReference type="ExpressionAtlas" id="A0A3L6DS82">
    <property type="expression patterns" value="baseline and differential"/>
</dbReference>
<feature type="compositionally biased region" description="Low complexity" evidence="1">
    <location>
        <begin position="109"/>
        <end position="119"/>
    </location>
</feature>
<gene>
    <name evidence="2" type="ORF">Zm00014a_020766</name>
</gene>
<evidence type="ECO:0008006" key="3">
    <source>
        <dbReference type="Google" id="ProtNLM"/>
    </source>
</evidence>
<evidence type="ECO:0000313" key="2">
    <source>
        <dbReference type="EMBL" id="PWZ11564.1"/>
    </source>
</evidence>
<dbReference type="EMBL" id="NCVQ01000009">
    <property type="protein sequence ID" value="PWZ11564.1"/>
    <property type="molecule type" value="Genomic_DNA"/>
</dbReference>
<evidence type="ECO:0000256" key="1">
    <source>
        <dbReference type="SAM" id="MobiDB-lite"/>
    </source>
</evidence>
<feature type="compositionally biased region" description="Gly residues" evidence="1">
    <location>
        <begin position="144"/>
        <end position="158"/>
    </location>
</feature>
<comment type="caution">
    <text evidence="2">The sequence shown here is derived from an EMBL/GenBank/DDBJ whole genome shotgun (WGS) entry which is preliminary data.</text>
</comment>
<dbReference type="Proteomes" id="UP000251960">
    <property type="component" value="Chromosome 8"/>
</dbReference>
<dbReference type="GO" id="GO:0010115">
    <property type="term" value="P:regulation of abscisic acid biosynthetic process"/>
    <property type="evidence" value="ECO:0007669"/>
    <property type="project" value="InterPro"/>
</dbReference>
<name>A0A3L6DS82_MAIZE</name>
<feature type="compositionally biased region" description="Low complexity" evidence="1">
    <location>
        <begin position="86"/>
        <end position="96"/>
    </location>
</feature>
<sequence>MAEGKSSSGGDLFSSGKLVAGAAVSVFQQKSVENVDKQEVAGAAAELLHAASAYGKLDDKPAGQYVEKAEGYLKEFSAGAGHATEQEQPAAAAGDDAAPKPPAPEAPKEPAAVPAPAAEEGSKSSEGFGLGDVMKGAEQLVGGKQQGGGEESAGGGGLFKMAQGFLK</sequence>